<evidence type="ECO:0000259" key="1">
    <source>
        <dbReference type="SMART" id="SM00914"/>
    </source>
</evidence>
<feature type="domain" description="IDEAL" evidence="1">
    <location>
        <begin position="27"/>
        <end position="63"/>
    </location>
</feature>
<dbReference type="GeneID" id="48888411"/>
<proteinExistence type="predicted"/>
<evidence type="ECO:0000313" key="7">
    <source>
        <dbReference type="Proteomes" id="UP000243350"/>
    </source>
</evidence>
<evidence type="ECO:0000313" key="2">
    <source>
        <dbReference type="EMBL" id="PTE71379.1"/>
    </source>
</evidence>
<accession>A0A2K4DLE7</accession>
<dbReference type="Proteomes" id="UP000242088">
    <property type="component" value="Unassembled WGS sequence"/>
</dbReference>
<dbReference type="EMBL" id="PYZH01000118">
    <property type="protein sequence ID" value="PTF10631.1"/>
    <property type="molecule type" value="Genomic_DNA"/>
</dbReference>
<reference evidence="5 6" key="1">
    <citation type="journal article" date="2016" name="Front. Microbiol.">
        <title>Comprehensive Phylogenetic Analysis of Bovine Non-aureus Staphylococci Species Based on Whole-Genome Sequencing.</title>
        <authorList>
            <person name="Naushad S."/>
            <person name="Barkema H.W."/>
            <person name="Luby C."/>
            <person name="Condas L.A."/>
            <person name="Nobrega D.B."/>
            <person name="Carson D.A."/>
            <person name="De Buck J."/>
        </authorList>
    </citation>
    <scope>NUCLEOTIDE SEQUENCE [LARGE SCALE GENOMIC DNA]</scope>
    <source>
        <strain evidence="4 5">SNUC 1409</strain>
        <strain evidence="3 7">SNUC 4143</strain>
        <strain evidence="2 6">SNUC 761</strain>
    </source>
</reference>
<dbReference type="RefSeq" id="WP_103166784.1">
    <property type="nucleotide sequence ID" value="NZ_CP130489.1"/>
</dbReference>
<evidence type="ECO:0000313" key="4">
    <source>
        <dbReference type="EMBL" id="PTF12959.1"/>
    </source>
</evidence>
<evidence type="ECO:0000313" key="6">
    <source>
        <dbReference type="Proteomes" id="UP000242547"/>
    </source>
</evidence>
<dbReference type="OrthoDB" id="2418442at2"/>
<organism evidence="2 6">
    <name type="scientific">Staphylococcus devriesei</name>
    <dbReference type="NCBI Taxonomy" id="586733"/>
    <lineage>
        <taxon>Bacteria</taxon>
        <taxon>Bacillati</taxon>
        <taxon>Bacillota</taxon>
        <taxon>Bacilli</taxon>
        <taxon>Bacillales</taxon>
        <taxon>Staphylococcaceae</taxon>
        <taxon>Staphylococcus</taxon>
    </lineage>
</organism>
<keyword evidence="5" id="KW-1185">Reference proteome</keyword>
<dbReference type="AlphaFoldDB" id="A0A2K4DLE7"/>
<dbReference type="Proteomes" id="UP000242547">
    <property type="component" value="Unassembled WGS sequence"/>
</dbReference>
<dbReference type="EMBL" id="PYZI01000017">
    <property type="protein sequence ID" value="PTF12959.1"/>
    <property type="molecule type" value="Genomic_DNA"/>
</dbReference>
<comment type="caution">
    <text evidence="2">The sequence shown here is derived from an EMBL/GenBank/DDBJ whole genome shotgun (WGS) entry which is preliminary data.</text>
</comment>
<sequence length="72" mass="8487">MHYNTNVKHTTLEDFVTTVNDLGVELVIDEALRQARKKQLIELIDETLINKNETDFINYTNEYKNLEAFLNE</sequence>
<gene>
    <name evidence="2" type="ORF">BUY44_09675</name>
    <name evidence="4" type="ORF">BUY47_10965</name>
    <name evidence="3" type="ORF">BUY48_10980</name>
</gene>
<evidence type="ECO:0000313" key="3">
    <source>
        <dbReference type="EMBL" id="PTF10631.1"/>
    </source>
</evidence>
<dbReference type="Proteomes" id="UP000243350">
    <property type="component" value="Unassembled WGS sequence"/>
</dbReference>
<name>A0A2K4DLE7_9STAP</name>
<protein>
    <submittedName>
        <fullName evidence="2">IDEAL domain-containing protein</fullName>
    </submittedName>
</protein>
<dbReference type="SMART" id="SM00914">
    <property type="entry name" value="IDEAL"/>
    <property type="match status" value="1"/>
</dbReference>
<dbReference type="InterPro" id="IPR027393">
    <property type="entry name" value="Virus_scaffolding_prot_C"/>
</dbReference>
<dbReference type="Pfam" id="PF08858">
    <property type="entry name" value="IDEAL"/>
    <property type="match status" value="1"/>
</dbReference>
<dbReference type="EMBL" id="PYZL01000079">
    <property type="protein sequence ID" value="PTE71379.1"/>
    <property type="molecule type" value="Genomic_DNA"/>
</dbReference>
<evidence type="ECO:0000313" key="5">
    <source>
        <dbReference type="Proteomes" id="UP000242088"/>
    </source>
</evidence>
<reference evidence="4" key="2">
    <citation type="submission" date="2018-03" db="EMBL/GenBank/DDBJ databases">
        <authorList>
            <person name="Naushad S."/>
        </authorList>
    </citation>
    <scope>NUCLEOTIDE SEQUENCE</scope>
    <source>
        <strain evidence="4">SNUC 1409</strain>
    </source>
</reference>
<reference evidence="2" key="3">
    <citation type="submission" date="2018-03" db="EMBL/GenBank/DDBJ databases">
        <authorList>
            <person name="Keele B.F."/>
        </authorList>
    </citation>
    <scope>NUCLEOTIDE SEQUENCE</scope>
    <source>
        <strain evidence="3">SNUC 4143</strain>
        <strain evidence="2">SNUC 761</strain>
    </source>
</reference>
<dbReference type="Gene3D" id="4.10.810.10">
    <property type="entry name" value="Virus Scaffolding Protein, Chain A"/>
    <property type="match status" value="1"/>
</dbReference>
<dbReference type="InterPro" id="IPR014957">
    <property type="entry name" value="IDEAL_dom"/>
</dbReference>